<keyword evidence="4" id="KW-0413">Isomerase</keyword>
<dbReference type="Gene3D" id="3.90.226.10">
    <property type="entry name" value="2-enoyl-CoA Hydratase, Chain A, domain 1"/>
    <property type="match status" value="1"/>
</dbReference>
<reference evidence="4 5" key="1">
    <citation type="journal article" date="2016" name="J. Microbiol.">
        <title>Dankookia rubra gen. nov., sp. nov., an alphaproteobacterium isolated from sediment of a shallow stream.</title>
        <authorList>
            <person name="Kim W.H."/>
            <person name="Kim D.H."/>
            <person name="Kang K."/>
            <person name="Ahn T.Y."/>
        </authorList>
    </citation>
    <scope>NUCLEOTIDE SEQUENCE [LARGE SCALE GENOMIC DNA]</scope>
    <source>
        <strain evidence="4 5">JCM30602</strain>
    </source>
</reference>
<evidence type="ECO:0000256" key="1">
    <source>
        <dbReference type="ARBA" id="ARBA00005254"/>
    </source>
</evidence>
<evidence type="ECO:0000313" key="5">
    <source>
        <dbReference type="Proteomes" id="UP000295096"/>
    </source>
</evidence>
<keyword evidence="5" id="KW-1185">Reference proteome</keyword>
<evidence type="ECO:0000256" key="2">
    <source>
        <dbReference type="ARBA" id="ARBA00023239"/>
    </source>
</evidence>
<dbReference type="CDD" id="cd06558">
    <property type="entry name" value="crotonase-like"/>
    <property type="match status" value="1"/>
</dbReference>
<gene>
    <name evidence="4" type="ORF">E2C06_07095</name>
</gene>
<dbReference type="Proteomes" id="UP000295096">
    <property type="component" value="Unassembled WGS sequence"/>
</dbReference>
<dbReference type="PROSITE" id="PS00166">
    <property type="entry name" value="ENOYL_COA_HYDRATASE"/>
    <property type="match status" value="1"/>
</dbReference>
<dbReference type="InterPro" id="IPR018376">
    <property type="entry name" value="Enoyl-CoA_hyd/isom_CS"/>
</dbReference>
<dbReference type="RefSeq" id="WP_133287904.1">
    <property type="nucleotide sequence ID" value="NZ_SMSJ01000006.1"/>
</dbReference>
<accession>A0A4R5QJA7</accession>
<dbReference type="InterPro" id="IPR001753">
    <property type="entry name" value="Enoyl-CoA_hydra/iso"/>
</dbReference>
<keyword evidence="2" id="KW-0456">Lyase</keyword>
<dbReference type="OrthoDB" id="7257009at2"/>
<dbReference type="AlphaFoldDB" id="A0A4R5QJA7"/>
<evidence type="ECO:0000256" key="3">
    <source>
        <dbReference type="RuleBase" id="RU003707"/>
    </source>
</evidence>
<sequence>MPLPGLEGLECYRVEVADFVATVTLDRPPVNAQNGKFREETCRLFDVLHDSPEVRAVVLTGAGRAFSAGADLKERPGMTELRGAYPRHNRLVRACFDSLIECDKPIVAAVNGAAIGAGAVLALCCDIVVVAEESFMSMTEVDVGLAGGVKHVLRHFGQSDARLMLFTARRITGPELYRMNVASACVPGAELLATAQGIAREIAQKVPLAVRAAKRSFTLAEDLPLHEGYRYEQSQTVALSSTEDTREAQRAFAEKRKPVFKGR</sequence>
<dbReference type="EMBL" id="SMSJ01000006">
    <property type="protein sequence ID" value="TDH63143.1"/>
    <property type="molecule type" value="Genomic_DNA"/>
</dbReference>
<comment type="caution">
    <text evidence="4">The sequence shown here is derived from an EMBL/GenBank/DDBJ whole genome shotgun (WGS) entry which is preliminary data.</text>
</comment>
<evidence type="ECO:0000313" key="4">
    <source>
        <dbReference type="EMBL" id="TDH63143.1"/>
    </source>
</evidence>
<proteinExistence type="inferred from homology"/>
<dbReference type="SUPFAM" id="SSF52096">
    <property type="entry name" value="ClpP/crotonase"/>
    <property type="match status" value="1"/>
</dbReference>
<dbReference type="InterPro" id="IPR014748">
    <property type="entry name" value="Enoyl-CoA_hydra_C"/>
</dbReference>
<dbReference type="NCBIfam" id="NF005073">
    <property type="entry name" value="PRK06495.1"/>
    <property type="match status" value="1"/>
</dbReference>
<comment type="similarity">
    <text evidence="1 3">Belongs to the enoyl-CoA hydratase/isomerase family.</text>
</comment>
<dbReference type="GO" id="GO:0016836">
    <property type="term" value="F:hydro-lyase activity"/>
    <property type="evidence" value="ECO:0007669"/>
    <property type="project" value="UniProtKB-ARBA"/>
</dbReference>
<dbReference type="FunFam" id="1.10.12.10:FF:000001">
    <property type="entry name" value="Probable enoyl-CoA hydratase, mitochondrial"/>
    <property type="match status" value="1"/>
</dbReference>
<dbReference type="InterPro" id="IPR029045">
    <property type="entry name" value="ClpP/crotonase-like_dom_sf"/>
</dbReference>
<organism evidence="4 5">
    <name type="scientific">Dankookia rubra</name>
    <dbReference type="NCBI Taxonomy" id="1442381"/>
    <lineage>
        <taxon>Bacteria</taxon>
        <taxon>Pseudomonadati</taxon>
        <taxon>Pseudomonadota</taxon>
        <taxon>Alphaproteobacteria</taxon>
        <taxon>Acetobacterales</taxon>
        <taxon>Roseomonadaceae</taxon>
        <taxon>Dankookia</taxon>
    </lineage>
</organism>
<dbReference type="GO" id="GO:0006635">
    <property type="term" value="P:fatty acid beta-oxidation"/>
    <property type="evidence" value="ECO:0007669"/>
    <property type="project" value="TreeGrafter"/>
</dbReference>
<name>A0A4R5QJA7_9PROT</name>
<dbReference type="Pfam" id="PF00378">
    <property type="entry name" value="ECH_1"/>
    <property type="match status" value="1"/>
</dbReference>
<dbReference type="PANTHER" id="PTHR11941">
    <property type="entry name" value="ENOYL-COA HYDRATASE-RELATED"/>
    <property type="match status" value="1"/>
</dbReference>
<dbReference type="GO" id="GO:0016853">
    <property type="term" value="F:isomerase activity"/>
    <property type="evidence" value="ECO:0007669"/>
    <property type="project" value="UniProtKB-KW"/>
</dbReference>
<dbReference type="Gene3D" id="1.10.12.10">
    <property type="entry name" value="Lyase 2-enoyl-coa Hydratase, Chain A, domain 2"/>
    <property type="match status" value="1"/>
</dbReference>
<dbReference type="PANTHER" id="PTHR11941:SF54">
    <property type="entry name" value="ENOYL-COA HYDRATASE, MITOCHONDRIAL"/>
    <property type="match status" value="1"/>
</dbReference>
<protein>
    <submittedName>
        <fullName evidence="4">Enoyl-CoA hydratase/isomerase family protein</fullName>
    </submittedName>
</protein>